<sequence>MDKLTGDEREFYIDQQATRIGSLSKEIDTEFAIEEQQEEEQELKLQLMQNGAEIHDGCRR</sequence>
<proteinExistence type="predicted"/>
<dbReference type="AlphaFoldDB" id="A0A7T8JSF1"/>
<gene>
    <name evidence="1" type="ORF">FKW44_025278</name>
</gene>
<protein>
    <submittedName>
        <fullName evidence="1">Uncharacterized protein</fullName>
    </submittedName>
</protein>
<keyword evidence="2" id="KW-1185">Reference proteome</keyword>
<evidence type="ECO:0000313" key="2">
    <source>
        <dbReference type="Proteomes" id="UP000595437"/>
    </source>
</evidence>
<name>A0A7T8JSF1_CALRO</name>
<dbReference type="EMBL" id="CP045910">
    <property type="protein sequence ID" value="QQP31620.1"/>
    <property type="molecule type" value="Genomic_DNA"/>
</dbReference>
<reference evidence="2" key="1">
    <citation type="submission" date="2021-01" db="EMBL/GenBank/DDBJ databases">
        <title>Caligus Genome Assembly.</title>
        <authorList>
            <person name="Gallardo-Escarate C."/>
        </authorList>
    </citation>
    <scope>NUCLEOTIDE SEQUENCE [LARGE SCALE GENOMIC DNA]</scope>
</reference>
<accession>A0A7T8JSF1</accession>
<dbReference type="Proteomes" id="UP000595437">
    <property type="component" value="Chromosome 21"/>
</dbReference>
<evidence type="ECO:0000313" key="1">
    <source>
        <dbReference type="EMBL" id="QQP31620.1"/>
    </source>
</evidence>
<organism evidence="1 2">
    <name type="scientific">Caligus rogercresseyi</name>
    <name type="common">Sea louse</name>
    <dbReference type="NCBI Taxonomy" id="217165"/>
    <lineage>
        <taxon>Eukaryota</taxon>
        <taxon>Metazoa</taxon>
        <taxon>Ecdysozoa</taxon>
        <taxon>Arthropoda</taxon>
        <taxon>Crustacea</taxon>
        <taxon>Multicrustacea</taxon>
        <taxon>Hexanauplia</taxon>
        <taxon>Copepoda</taxon>
        <taxon>Siphonostomatoida</taxon>
        <taxon>Caligidae</taxon>
        <taxon>Caligus</taxon>
    </lineage>
</organism>